<evidence type="ECO:0000256" key="7">
    <source>
        <dbReference type="ARBA" id="ARBA00023303"/>
    </source>
</evidence>
<evidence type="ECO:0000256" key="3">
    <source>
        <dbReference type="ARBA" id="ARBA00022692"/>
    </source>
</evidence>
<keyword evidence="3 8" id="KW-0812">Transmembrane</keyword>
<feature type="transmembrane region" description="Helical" evidence="8">
    <location>
        <begin position="389"/>
        <end position="415"/>
    </location>
</feature>
<dbReference type="SUPFAM" id="SSF53850">
    <property type="entry name" value="Periplasmic binding protein-like II"/>
    <property type="match status" value="1"/>
</dbReference>
<keyword evidence="7" id="KW-0407">Ion channel</keyword>
<dbReference type="PANTHER" id="PTHR11537">
    <property type="entry name" value="VOLTAGE-GATED POTASSIUM CHANNEL"/>
    <property type="match status" value="1"/>
</dbReference>
<dbReference type="RefSeq" id="XP_066912994.1">
    <property type="nucleotide sequence ID" value="XM_067056893.1"/>
</dbReference>
<dbReference type="PANTHER" id="PTHR11537:SF252">
    <property type="entry name" value="POTASSIUM VOLTAGE-GATED CHANNEL PROTEIN SHAW"/>
    <property type="match status" value="1"/>
</dbReference>
<sequence length="477" mass="53846">MVWCNRIIGICISIVYFTTFTSAEMRLEGYFYEIEPYIFTDENGQIEGLFKQYFDELLLGSCDRQKIVRNQTALINYDNNLGTNRVNWTSHYDTFINDPYACFFPIMDNLEPPATPMGVIEATETFSSEGLAVIIRLDYISFLSKLLRAMYNMQLLAFVAILAVVVGGLFWIIERNTNDGFCQNFIHGSLKGVWLAFVTMTSVGYGDVTTLRFASRVIAVAWMIFGLLVASLTVAIISDEFSGEFRLSVLLNKKIAVLKGIESKMFIEKYANMASTEIKVYEYETYREVLNAVRSGEVFAAVMNSDVAAYKQKDFHNGENPLAVTSVIPIEIPVKIMVNPHLLLQVKCTNNLHNEAVTHSLRKWRKMVHIETIHYDSIGNTLTCTSEGFWILMISGVLVAMGLIFDLSHQLNLIYLKTRKQKMNITDGILSHTSAIFNPATFDEELKFASKELAGIKQSLATLSETLINQSNHESGI</sequence>
<dbReference type="InterPro" id="IPR013099">
    <property type="entry name" value="K_chnl_dom"/>
</dbReference>
<dbReference type="Gene3D" id="1.10.287.70">
    <property type="match status" value="1"/>
</dbReference>
<evidence type="ECO:0000256" key="1">
    <source>
        <dbReference type="ARBA" id="ARBA00004141"/>
    </source>
</evidence>
<feature type="transmembrane region" description="Helical" evidence="8">
    <location>
        <begin position="217"/>
        <end position="237"/>
    </location>
</feature>
<accession>A0A7M5WQ61</accession>
<keyword evidence="2" id="KW-0813">Transport</keyword>
<dbReference type="GO" id="GO:0005251">
    <property type="term" value="F:delayed rectifier potassium channel activity"/>
    <property type="evidence" value="ECO:0007669"/>
    <property type="project" value="TreeGrafter"/>
</dbReference>
<dbReference type="GeneID" id="136800272"/>
<dbReference type="GO" id="GO:0008076">
    <property type="term" value="C:voltage-gated potassium channel complex"/>
    <property type="evidence" value="ECO:0007669"/>
    <property type="project" value="InterPro"/>
</dbReference>
<evidence type="ECO:0000256" key="2">
    <source>
        <dbReference type="ARBA" id="ARBA00022448"/>
    </source>
</evidence>
<comment type="subcellular location">
    <subcellularLocation>
        <location evidence="1">Membrane</location>
        <topology evidence="1">Multi-pass membrane protein</topology>
    </subcellularLocation>
</comment>
<keyword evidence="5" id="KW-0406">Ion transport</keyword>
<dbReference type="InterPro" id="IPR028325">
    <property type="entry name" value="VG_K_chnl"/>
</dbReference>
<keyword evidence="4 8" id="KW-1133">Transmembrane helix</keyword>
<evidence type="ECO:0000259" key="9">
    <source>
        <dbReference type="Pfam" id="PF07885"/>
    </source>
</evidence>
<dbReference type="GO" id="GO:0001508">
    <property type="term" value="P:action potential"/>
    <property type="evidence" value="ECO:0007669"/>
    <property type="project" value="TreeGrafter"/>
</dbReference>
<keyword evidence="6 8" id="KW-0472">Membrane</keyword>
<proteinExistence type="predicted"/>
<dbReference type="Proteomes" id="UP000594262">
    <property type="component" value="Unplaced"/>
</dbReference>
<feature type="domain" description="Potassium channel" evidence="9">
    <location>
        <begin position="188"/>
        <end position="239"/>
    </location>
</feature>
<feature type="transmembrane region" description="Helical" evidence="8">
    <location>
        <begin position="155"/>
        <end position="173"/>
    </location>
</feature>
<keyword evidence="11" id="KW-1185">Reference proteome</keyword>
<dbReference type="PRINTS" id="PR00169">
    <property type="entry name" value="KCHANNEL"/>
</dbReference>
<evidence type="ECO:0000256" key="4">
    <source>
        <dbReference type="ARBA" id="ARBA00022989"/>
    </source>
</evidence>
<evidence type="ECO:0000313" key="10">
    <source>
        <dbReference type="EnsemblMetazoa" id="CLYHEMP000668.1"/>
    </source>
</evidence>
<dbReference type="Gene3D" id="3.40.190.10">
    <property type="entry name" value="Periplasmic binding protein-like II"/>
    <property type="match status" value="1"/>
</dbReference>
<dbReference type="SUPFAM" id="SSF81324">
    <property type="entry name" value="Voltage-gated potassium channels"/>
    <property type="match status" value="1"/>
</dbReference>
<name>A0A7M5WQ61_9CNID</name>
<dbReference type="Pfam" id="PF07885">
    <property type="entry name" value="Ion_trans_2"/>
    <property type="match status" value="1"/>
</dbReference>
<feature type="transmembrane region" description="Helical" evidence="8">
    <location>
        <begin position="185"/>
        <end position="205"/>
    </location>
</feature>
<organism evidence="10 11">
    <name type="scientific">Clytia hemisphaerica</name>
    <dbReference type="NCBI Taxonomy" id="252671"/>
    <lineage>
        <taxon>Eukaryota</taxon>
        <taxon>Metazoa</taxon>
        <taxon>Cnidaria</taxon>
        <taxon>Hydrozoa</taxon>
        <taxon>Hydroidolina</taxon>
        <taxon>Leptothecata</taxon>
        <taxon>Obeliida</taxon>
        <taxon>Clytiidae</taxon>
        <taxon>Clytia</taxon>
    </lineage>
</organism>
<evidence type="ECO:0000256" key="6">
    <source>
        <dbReference type="ARBA" id="ARBA00023136"/>
    </source>
</evidence>
<dbReference type="EnsemblMetazoa" id="CLYHEMT000668.1">
    <property type="protein sequence ID" value="CLYHEMP000668.1"/>
    <property type="gene ID" value="CLYHEMG000668"/>
</dbReference>
<reference evidence="10" key="1">
    <citation type="submission" date="2021-01" db="UniProtKB">
        <authorList>
            <consortium name="EnsemblMetazoa"/>
        </authorList>
    </citation>
    <scope>IDENTIFICATION</scope>
</reference>
<dbReference type="AlphaFoldDB" id="A0A7M5WQ61"/>
<evidence type="ECO:0000256" key="8">
    <source>
        <dbReference type="SAM" id="Phobius"/>
    </source>
</evidence>
<evidence type="ECO:0000313" key="11">
    <source>
        <dbReference type="Proteomes" id="UP000594262"/>
    </source>
</evidence>
<evidence type="ECO:0000256" key="5">
    <source>
        <dbReference type="ARBA" id="ARBA00023065"/>
    </source>
</evidence>
<protein>
    <recommendedName>
        <fullName evidence="9">Potassium channel domain-containing protein</fullName>
    </recommendedName>
</protein>